<comment type="catalytic activity">
    <reaction evidence="4">
        <text>glutathione = L-cysteinylglycine + 5-oxo-L-proline</text>
        <dbReference type="Rhea" id="RHEA:47724"/>
        <dbReference type="ChEBI" id="CHEBI:57925"/>
        <dbReference type="ChEBI" id="CHEBI:58402"/>
        <dbReference type="ChEBI" id="CHEBI:61694"/>
        <dbReference type="EC" id="4.3.2.7"/>
    </reaction>
</comment>
<evidence type="ECO:0000256" key="2">
    <source>
        <dbReference type="ARBA" id="ARBA00012344"/>
    </source>
</evidence>
<name>A0A2A2LVM3_9BILA</name>
<dbReference type="CDD" id="cd06661">
    <property type="entry name" value="GGCT_like"/>
    <property type="match status" value="1"/>
</dbReference>
<dbReference type="FunFam" id="3.10.490.10:FF:000016">
    <property type="entry name" value="Gamma-glutamylcyclotransferase"/>
    <property type="match status" value="1"/>
</dbReference>
<comment type="caution">
    <text evidence="5">The sequence shown here is derived from an EMBL/GenBank/DDBJ whole genome shotgun (WGS) entry which is preliminary data.</text>
</comment>
<evidence type="ECO:0000256" key="1">
    <source>
        <dbReference type="ARBA" id="ARBA00009662"/>
    </source>
</evidence>
<dbReference type="InterPro" id="IPR006840">
    <property type="entry name" value="ChaC"/>
</dbReference>
<protein>
    <recommendedName>
        <fullName evidence="2">glutathione-specific gamma-glutamylcyclotransferase</fullName>
        <ecNumber evidence="2">4.3.2.7</ecNumber>
    </recommendedName>
</protein>
<reference evidence="5 6" key="1">
    <citation type="journal article" date="2017" name="Curr. Biol.">
        <title>Genome architecture and evolution of a unichromosomal asexual nematode.</title>
        <authorList>
            <person name="Fradin H."/>
            <person name="Zegar C."/>
            <person name="Gutwein M."/>
            <person name="Lucas J."/>
            <person name="Kovtun M."/>
            <person name="Corcoran D."/>
            <person name="Baugh L.R."/>
            <person name="Kiontke K."/>
            <person name="Gunsalus K."/>
            <person name="Fitch D.H."/>
            <person name="Piano F."/>
        </authorList>
    </citation>
    <scope>NUCLEOTIDE SEQUENCE [LARGE SCALE GENOMIC DNA]</scope>
    <source>
        <strain evidence="5">PF1309</strain>
    </source>
</reference>
<dbReference type="PANTHER" id="PTHR12192">
    <property type="entry name" value="CATION TRANSPORT PROTEIN CHAC-RELATED"/>
    <property type="match status" value="1"/>
</dbReference>
<accession>A0A2A2LVM3</accession>
<evidence type="ECO:0000256" key="3">
    <source>
        <dbReference type="ARBA" id="ARBA00023239"/>
    </source>
</evidence>
<gene>
    <name evidence="5" type="ORF">WR25_07656</name>
</gene>
<comment type="similarity">
    <text evidence="1">Belongs to the gamma-glutamylcyclotransferase family. ChaC subfamily.</text>
</comment>
<sequence>MLTKILPDHQPSLLIFGYGSLIWNPGFEFYDSRKAYAIGFARRMYQGNTFHRGNLKQPGRVATIIPVVDEVTSGIVFRVVGKKQIKNALDHLVEREIENGYKFVTLPVEYAGNGQQVVALTCIAEQKNEYFLGPASISVMAKQIATARGKAGPNYEYVLKLAEHVRKLFPEDNDNHLFELETRLRQAIPVMAA</sequence>
<dbReference type="OrthoDB" id="1933483at2759"/>
<dbReference type="PANTHER" id="PTHR12192:SF26">
    <property type="entry name" value="GLUTATHIONE-SPECIFIC GAMMA-GLUTAMYLCYCLOTRANSFERASE 1"/>
    <property type="match status" value="1"/>
</dbReference>
<keyword evidence="3" id="KW-0456">Lyase</keyword>
<dbReference type="InterPro" id="IPR036568">
    <property type="entry name" value="GGCT-like_sf"/>
</dbReference>
<keyword evidence="6" id="KW-1185">Reference proteome</keyword>
<dbReference type="SUPFAM" id="SSF110857">
    <property type="entry name" value="Gamma-glutamyl cyclotransferase-like"/>
    <property type="match status" value="1"/>
</dbReference>
<dbReference type="EMBL" id="LIAE01006407">
    <property type="protein sequence ID" value="PAV90035.1"/>
    <property type="molecule type" value="Genomic_DNA"/>
</dbReference>
<proteinExistence type="inferred from homology"/>
<dbReference type="InterPro" id="IPR013024">
    <property type="entry name" value="GGCT-like"/>
</dbReference>
<dbReference type="Pfam" id="PF04752">
    <property type="entry name" value="ChaC"/>
    <property type="match status" value="1"/>
</dbReference>
<dbReference type="GO" id="GO:0006751">
    <property type="term" value="P:glutathione catabolic process"/>
    <property type="evidence" value="ECO:0007669"/>
    <property type="project" value="InterPro"/>
</dbReference>
<dbReference type="Proteomes" id="UP000218231">
    <property type="component" value="Unassembled WGS sequence"/>
</dbReference>
<evidence type="ECO:0000313" key="5">
    <source>
        <dbReference type="EMBL" id="PAV90035.1"/>
    </source>
</evidence>
<dbReference type="GO" id="GO:0061928">
    <property type="term" value="F:glutathione specific gamma-glutamylcyclotransferase activity"/>
    <property type="evidence" value="ECO:0007669"/>
    <property type="project" value="UniProtKB-EC"/>
</dbReference>
<dbReference type="GO" id="GO:0005737">
    <property type="term" value="C:cytoplasm"/>
    <property type="evidence" value="ECO:0007669"/>
    <property type="project" value="TreeGrafter"/>
</dbReference>
<organism evidence="5 6">
    <name type="scientific">Diploscapter pachys</name>
    <dbReference type="NCBI Taxonomy" id="2018661"/>
    <lineage>
        <taxon>Eukaryota</taxon>
        <taxon>Metazoa</taxon>
        <taxon>Ecdysozoa</taxon>
        <taxon>Nematoda</taxon>
        <taxon>Chromadorea</taxon>
        <taxon>Rhabditida</taxon>
        <taxon>Rhabditina</taxon>
        <taxon>Rhabditomorpha</taxon>
        <taxon>Rhabditoidea</taxon>
        <taxon>Rhabditidae</taxon>
        <taxon>Diploscapter</taxon>
    </lineage>
</organism>
<evidence type="ECO:0000313" key="6">
    <source>
        <dbReference type="Proteomes" id="UP000218231"/>
    </source>
</evidence>
<dbReference type="STRING" id="2018661.A0A2A2LVM3"/>
<evidence type="ECO:0000256" key="4">
    <source>
        <dbReference type="ARBA" id="ARBA00048073"/>
    </source>
</evidence>
<dbReference type="EC" id="4.3.2.7" evidence="2"/>
<dbReference type="AlphaFoldDB" id="A0A2A2LVM3"/>
<dbReference type="Gene3D" id="3.10.490.10">
    <property type="entry name" value="Gamma-glutamyl cyclotransferase-like"/>
    <property type="match status" value="1"/>
</dbReference>